<dbReference type="PANTHER" id="PTHR13799">
    <property type="entry name" value="NGG1 INTERACTING FACTOR 3"/>
    <property type="match status" value="1"/>
</dbReference>
<feature type="binding site" evidence="6">
    <location>
        <position position="103"/>
    </location>
    <ligand>
        <name>a divalent metal cation</name>
        <dbReference type="ChEBI" id="CHEBI:60240"/>
        <label>1</label>
    </ligand>
</feature>
<reference evidence="7 8" key="1">
    <citation type="submission" date="2019-09" db="EMBL/GenBank/DDBJ databases">
        <title>Genomes of Cryomorphaceae.</title>
        <authorList>
            <person name="Bowman J.P."/>
        </authorList>
    </citation>
    <scope>NUCLEOTIDE SEQUENCE [LARGE SCALE GENOMIC DNA]</scope>
    <source>
        <strain evidence="7 8">KCTC 52047</strain>
    </source>
</reference>
<dbReference type="NCBIfam" id="TIGR00486">
    <property type="entry name" value="YbgI_SA1388"/>
    <property type="match status" value="1"/>
</dbReference>
<dbReference type="GO" id="GO:0046872">
    <property type="term" value="F:metal ion binding"/>
    <property type="evidence" value="ECO:0007669"/>
    <property type="project" value="UniProtKB-UniRule"/>
</dbReference>
<dbReference type="InterPro" id="IPR002678">
    <property type="entry name" value="DUF34/NIF3"/>
</dbReference>
<sequence length="364" mass="39946">MKIGDLVGFINESAPFQYQESYDNSGLITGNVNDEVKGVLCSLDCVEDVVQEAIEKNCNVILAHHPIVFGGLKSLTGANYVERTVIKAIKNDIAIIAAHTNMDNVHTGVNKKIAEKIGLEKLEILSPKNSILSKVVVFVPHDNVNDVREAMFRAGAGSIGEYDSCSYNLKGEGTFRAGEDADPHVGEIGTLHSEPETRVEVIVEKPKLGSVLTEMKNAHPYEEVAYDVYPLTKEHQEVGSGMVGFLPQPVEAMSFLKSLKTKLQTDLIRHTDIVSEKIEKVAICGGAGSFLLNDAIKAKADVFITGDYKYHQFFDADGKIIIADVGHFESEQFTAELFVELLQQNFSTFAIHLSKVNTNPISYL</sequence>
<dbReference type="RefSeq" id="WP_151166184.1">
    <property type="nucleotide sequence ID" value="NZ_WACR01000001.1"/>
</dbReference>
<evidence type="ECO:0000256" key="4">
    <source>
        <dbReference type="ARBA" id="ARBA00022723"/>
    </source>
</evidence>
<dbReference type="SUPFAM" id="SSF102705">
    <property type="entry name" value="NIF3 (NGG1p interacting factor 3)-like"/>
    <property type="match status" value="1"/>
</dbReference>
<evidence type="ECO:0000256" key="2">
    <source>
        <dbReference type="ARBA" id="ARBA00011643"/>
    </source>
</evidence>
<feature type="binding site" evidence="6">
    <location>
        <position position="331"/>
    </location>
    <ligand>
        <name>a divalent metal cation</name>
        <dbReference type="ChEBI" id="CHEBI:60240"/>
        <label>1</label>
    </ligand>
</feature>
<evidence type="ECO:0000313" key="8">
    <source>
        <dbReference type="Proteomes" id="UP000435357"/>
    </source>
</evidence>
<keyword evidence="4 5" id="KW-0479">Metal-binding</keyword>
<dbReference type="InterPro" id="IPR015867">
    <property type="entry name" value="N-reg_PII/ATP_PRibTrfase_C"/>
</dbReference>
<evidence type="ECO:0000256" key="1">
    <source>
        <dbReference type="ARBA" id="ARBA00006964"/>
    </source>
</evidence>
<evidence type="ECO:0000256" key="6">
    <source>
        <dbReference type="PIRSR" id="PIRSR602678-1"/>
    </source>
</evidence>
<dbReference type="EMBL" id="WACR01000001">
    <property type="protein sequence ID" value="KAB1066196.1"/>
    <property type="molecule type" value="Genomic_DNA"/>
</dbReference>
<dbReference type="Gene3D" id="3.30.70.120">
    <property type="match status" value="1"/>
</dbReference>
<dbReference type="PIRSF" id="PIRSF037489">
    <property type="entry name" value="UCP037489_NIF3_YqfO"/>
    <property type="match status" value="1"/>
</dbReference>
<dbReference type="InterPro" id="IPR036069">
    <property type="entry name" value="DUF34/NIF3_sf"/>
</dbReference>
<dbReference type="FunFam" id="3.40.1390.30:FF:000001">
    <property type="entry name" value="GTP cyclohydrolase 1 type 2"/>
    <property type="match status" value="1"/>
</dbReference>
<feature type="binding site" evidence="6">
    <location>
        <position position="65"/>
    </location>
    <ligand>
        <name>a divalent metal cation</name>
        <dbReference type="ChEBI" id="CHEBI:60240"/>
        <label>1</label>
    </ligand>
</feature>
<keyword evidence="8" id="KW-1185">Reference proteome</keyword>
<dbReference type="FunFam" id="3.30.70.120:FF:000006">
    <property type="entry name" value="GTP cyclohydrolase 1 type 2 homolog"/>
    <property type="match status" value="1"/>
</dbReference>
<feature type="binding site" evidence="6">
    <location>
        <position position="327"/>
    </location>
    <ligand>
        <name>a divalent metal cation</name>
        <dbReference type="ChEBI" id="CHEBI:60240"/>
        <label>1</label>
    </ligand>
</feature>
<dbReference type="PANTHER" id="PTHR13799:SF14">
    <property type="entry name" value="GTP CYCLOHYDROLASE 1 TYPE 2 HOMOLOG"/>
    <property type="match status" value="1"/>
</dbReference>
<evidence type="ECO:0000256" key="5">
    <source>
        <dbReference type="PIRNR" id="PIRNR037489"/>
    </source>
</evidence>
<feature type="binding site" evidence="6">
    <location>
        <position position="64"/>
    </location>
    <ligand>
        <name>a divalent metal cation</name>
        <dbReference type="ChEBI" id="CHEBI:60240"/>
        <label>2</label>
    </ligand>
</feature>
<accession>A0A6N6MBF6</accession>
<dbReference type="InterPro" id="IPR017221">
    <property type="entry name" value="DUF34/NIF3_bac"/>
</dbReference>
<proteinExistence type="inferred from homology"/>
<name>A0A6N6MBF6_9FLAO</name>
<comment type="similarity">
    <text evidence="1 5">Belongs to the GTP cyclohydrolase I type 2/NIF3 family.</text>
</comment>
<evidence type="ECO:0000313" key="7">
    <source>
        <dbReference type="EMBL" id="KAB1066196.1"/>
    </source>
</evidence>
<evidence type="ECO:0000256" key="3">
    <source>
        <dbReference type="ARBA" id="ARBA00022112"/>
    </source>
</evidence>
<gene>
    <name evidence="7" type="ORF">F3059_01615</name>
</gene>
<comment type="subunit">
    <text evidence="2">Homohexamer.</text>
</comment>
<comment type="caution">
    <text evidence="7">The sequence shown here is derived from an EMBL/GenBank/DDBJ whole genome shotgun (WGS) entry which is preliminary data.</text>
</comment>
<dbReference type="GO" id="GO:0005737">
    <property type="term" value="C:cytoplasm"/>
    <property type="evidence" value="ECO:0007669"/>
    <property type="project" value="TreeGrafter"/>
</dbReference>
<organism evidence="7 8">
    <name type="scientific">Salibacter halophilus</name>
    <dbReference type="NCBI Taxonomy" id="1803916"/>
    <lineage>
        <taxon>Bacteria</taxon>
        <taxon>Pseudomonadati</taxon>
        <taxon>Bacteroidota</taxon>
        <taxon>Flavobacteriia</taxon>
        <taxon>Flavobacteriales</taxon>
        <taxon>Salibacteraceae</taxon>
        <taxon>Salibacter</taxon>
    </lineage>
</organism>
<protein>
    <recommendedName>
        <fullName evidence="3 5">GTP cyclohydrolase 1 type 2 homolog</fullName>
    </recommendedName>
</protein>
<dbReference type="OrthoDB" id="9792792at2"/>
<dbReference type="Gene3D" id="3.40.1390.30">
    <property type="entry name" value="NIF3 (NGG1p interacting factor 3)-like"/>
    <property type="match status" value="1"/>
</dbReference>
<dbReference type="AlphaFoldDB" id="A0A6N6MBF6"/>
<dbReference type="Pfam" id="PF01784">
    <property type="entry name" value="DUF34_NIF3"/>
    <property type="match status" value="1"/>
</dbReference>
<dbReference type="Proteomes" id="UP000435357">
    <property type="component" value="Unassembled WGS sequence"/>
</dbReference>